<proteinExistence type="inferred from homology"/>
<dbReference type="InterPro" id="IPR001752">
    <property type="entry name" value="Kinesin_motor_dom"/>
</dbReference>
<organism evidence="15 16">
    <name type="scientific">Ranatra chinensis</name>
    <dbReference type="NCBI Taxonomy" id="642074"/>
    <lineage>
        <taxon>Eukaryota</taxon>
        <taxon>Metazoa</taxon>
        <taxon>Ecdysozoa</taxon>
        <taxon>Arthropoda</taxon>
        <taxon>Hexapoda</taxon>
        <taxon>Insecta</taxon>
        <taxon>Pterygota</taxon>
        <taxon>Neoptera</taxon>
        <taxon>Paraneoptera</taxon>
        <taxon>Hemiptera</taxon>
        <taxon>Heteroptera</taxon>
        <taxon>Panheteroptera</taxon>
        <taxon>Nepomorpha</taxon>
        <taxon>Nepidae</taxon>
        <taxon>Ranatrinae</taxon>
        <taxon>Ranatra</taxon>
    </lineage>
</organism>
<evidence type="ECO:0000256" key="1">
    <source>
        <dbReference type="ARBA" id="ARBA00004245"/>
    </source>
</evidence>
<dbReference type="PROSITE" id="PS00411">
    <property type="entry name" value="KINESIN_MOTOR_1"/>
    <property type="match status" value="1"/>
</dbReference>
<dbReference type="AlphaFoldDB" id="A0ABD0YIE8"/>
<name>A0ABD0YIE8_9HEMI</name>
<dbReference type="InterPro" id="IPR036961">
    <property type="entry name" value="Kinesin_motor_dom_sf"/>
</dbReference>
<evidence type="ECO:0000256" key="2">
    <source>
        <dbReference type="ARBA" id="ARBA00022490"/>
    </source>
</evidence>
<keyword evidence="3 11" id="KW-0493">Microtubule</keyword>
<dbReference type="GO" id="GO:0005524">
    <property type="term" value="F:ATP binding"/>
    <property type="evidence" value="ECO:0007669"/>
    <property type="project" value="UniProtKB-UniRule"/>
</dbReference>
<dbReference type="GO" id="GO:0007018">
    <property type="term" value="P:microtubule-based movement"/>
    <property type="evidence" value="ECO:0007669"/>
    <property type="project" value="UniProtKB-ARBA"/>
</dbReference>
<dbReference type="FunFam" id="3.40.850.10:FF:000029">
    <property type="entry name" value="Kinesin-like protein KIF17"/>
    <property type="match status" value="1"/>
</dbReference>
<comment type="similarity">
    <text evidence="10 11">Belongs to the TRAFAC class myosin-kinesin ATPase superfamily. Kinesin family.</text>
</comment>
<keyword evidence="5 10" id="KW-0067">ATP-binding</keyword>
<dbReference type="GO" id="GO:0005874">
    <property type="term" value="C:microtubule"/>
    <property type="evidence" value="ECO:0007669"/>
    <property type="project" value="UniProtKB-KW"/>
</dbReference>
<comment type="caution">
    <text evidence="15">The sequence shown here is derived from an EMBL/GenBank/DDBJ whole genome shotgun (WGS) entry which is preliminary data.</text>
</comment>
<evidence type="ECO:0000256" key="3">
    <source>
        <dbReference type="ARBA" id="ARBA00022701"/>
    </source>
</evidence>
<dbReference type="PRINTS" id="PR00380">
    <property type="entry name" value="KINESINHEAVY"/>
</dbReference>
<dbReference type="SMART" id="SM00129">
    <property type="entry name" value="KISc"/>
    <property type="match status" value="1"/>
</dbReference>
<evidence type="ECO:0000313" key="16">
    <source>
        <dbReference type="Proteomes" id="UP001558652"/>
    </source>
</evidence>
<dbReference type="Pfam" id="PF00225">
    <property type="entry name" value="Kinesin"/>
    <property type="match status" value="1"/>
</dbReference>
<evidence type="ECO:0000256" key="12">
    <source>
        <dbReference type="SAM" id="Coils"/>
    </source>
</evidence>
<comment type="subcellular location">
    <subcellularLocation>
        <location evidence="1">Cytoplasm</location>
        <location evidence="1">Cytoskeleton</location>
    </subcellularLocation>
</comment>
<keyword evidence="16" id="KW-1185">Reference proteome</keyword>
<evidence type="ECO:0000256" key="4">
    <source>
        <dbReference type="ARBA" id="ARBA00022741"/>
    </source>
</evidence>
<dbReference type="InterPro" id="IPR027417">
    <property type="entry name" value="P-loop_NTPase"/>
</dbReference>
<comment type="function">
    <text evidence="9">Plus-end directed microtubule motor that may be used for anterograde axonal transport and could conceivably move cargos in fly neurons different than those moved by kinesin heavy chain or other plus-end directed motors.</text>
</comment>
<evidence type="ECO:0000256" key="9">
    <source>
        <dbReference type="ARBA" id="ARBA00060187"/>
    </source>
</evidence>
<evidence type="ECO:0000256" key="11">
    <source>
        <dbReference type="RuleBase" id="RU000394"/>
    </source>
</evidence>
<accession>A0ABD0YIE8</accession>
<evidence type="ECO:0000256" key="10">
    <source>
        <dbReference type="PROSITE-ProRule" id="PRU00283"/>
    </source>
</evidence>
<reference evidence="15 16" key="1">
    <citation type="submission" date="2024-07" db="EMBL/GenBank/DDBJ databases">
        <title>Chromosome-level genome assembly of the water stick insect Ranatra chinensis (Heteroptera: Nepidae).</title>
        <authorList>
            <person name="Liu X."/>
        </authorList>
    </citation>
    <scope>NUCLEOTIDE SEQUENCE [LARGE SCALE GENOMIC DNA]</scope>
    <source>
        <strain evidence="15">Cailab_2021Rc</strain>
        <tissue evidence="15">Muscle</tissue>
    </source>
</reference>
<keyword evidence="6 12" id="KW-0175">Coiled coil</keyword>
<dbReference type="PANTHER" id="PTHR47969">
    <property type="entry name" value="CHROMOSOME-ASSOCIATED KINESIN KIF4A-RELATED"/>
    <property type="match status" value="1"/>
</dbReference>
<keyword evidence="7 10" id="KW-0505">Motor protein</keyword>
<feature type="region of interest" description="Disordered" evidence="13">
    <location>
        <begin position="669"/>
        <end position="703"/>
    </location>
</feature>
<dbReference type="InterPro" id="IPR019821">
    <property type="entry name" value="Kinesin_motor_CS"/>
</dbReference>
<feature type="binding site" evidence="10">
    <location>
        <begin position="78"/>
        <end position="85"/>
    </location>
    <ligand>
        <name>ATP</name>
        <dbReference type="ChEBI" id="CHEBI:30616"/>
    </ligand>
</feature>
<dbReference type="EMBL" id="JBFDAA010000007">
    <property type="protein sequence ID" value="KAL1130990.1"/>
    <property type="molecule type" value="Genomic_DNA"/>
</dbReference>
<evidence type="ECO:0000256" key="13">
    <source>
        <dbReference type="SAM" id="MobiDB-lite"/>
    </source>
</evidence>
<dbReference type="InterPro" id="IPR027640">
    <property type="entry name" value="Kinesin-like_fam"/>
</dbReference>
<evidence type="ECO:0000256" key="7">
    <source>
        <dbReference type="ARBA" id="ARBA00023175"/>
    </source>
</evidence>
<gene>
    <name evidence="15" type="ORF">AAG570_012231</name>
</gene>
<keyword evidence="8" id="KW-0206">Cytoskeleton</keyword>
<sequence>MNNKELSQGHHTCVNLQPARGVVEVFNPKDEDKINGKMFTFDAVYDSTSTQQDVYSESVHPLVNSVLDGFNGTIFAYGQTGTGKTYTMEGNKSDPDCKGIIPRSFDHIFNHISRTDNMQFLVRASYLEIYQEDIRDLLDSNPKRRYELRESADSGVYIKDLQSFVCKNVSEIEYVMLMGNQNRTIGATNMNEHSSRSHAIFIVTIEMSDINSSIENQVRVGKLNLVDLAGSERQSKTGSTGTRLKEASKINLSLSALGNVISALVDGKGQHIPYRDSKLTRLLQDSLGGNSKTLMIANIGPASYNYEESLTTLRYANRAKNIKNQPRINEDPKDALLRQFQEEIIRLKVLLQDQANQRAQIIEKKKKKKKLDSRKTHEQMLIEEEESLYKKEKRLLSKDSEVPEYEKKQLLQEIEKKKAQIATEKKYSEELTLRIKSMESKLLRGGKNIIDRTNEQQKALEQRSIEISERKRREVQMQQELETKEESVEGVRETYANLQQEVEAKNIKFRRLQQRLQSVKQEIADITDVFNRDRRELESTHNELLKDYKLRLLIIDNFIPPEERKRLSSRLFYDDDDDTWRMMPDSEPAKQIGRLKAQPNKRRPTAQSVSSMKGISMGFRYKGENILEFEMIEPERTTSDYVGPAVAPSVLSALKAALKGEEDIDVDASASVRAKSSRPATANPRLASHNKPLYPKSRGLVPK</sequence>
<protein>
    <recommendedName>
        <fullName evidence="11">Kinesin-like protein</fullName>
    </recommendedName>
</protein>
<evidence type="ECO:0000256" key="8">
    <source>
        <dbReference type="ARBA" id="ARBA00023212"/>
    </source>
</evidence>
<evidence type="ECO:0000256" key="5">
    <source>
        <dbReference type="ARBA" id="ARBA00022840"/>
    </source>
</evidence>
<dbReference type="GO" id="GO:0003774">
    <property type="term" value="F:cytoskeletal motor activity"/>
    <property type="evidence" value="ECO:0007669"/>
    <property type="project" value="UniProtKB-UniRule"/>
</dbReference>
<dbReference type="Gene3D" id="3.40.850.10">
    <property type="entry name" value="Kinesin motor domain"/>
    <property type="match status" value="1"/>
</dbReference>
<feature type="domain" description="Kinesin motor" evidence="14">
    <location>
        <begin position="1"/>
        <end position="322"/>
    </location>
</feature>
<dbReference type="PANTHER" id="PTHR47969:SF21">
    <property type="entry name" value="KINESIN-LIKE PROTEIN"/>
    <property type="match status" value="1"/>
</dbReference>
<feature type="coiled-coil region" evidence="12">
    <location>
        <begin position="407"/>
        <end position="529"/>
    </location>
</feature>
<dbReference type="SUPFAM" id="SSF52540">
    <property type="entry name" value="P-loop containing nucleoside triphosphate hydrolases"/>
    <property type="match status" value="1"/>
</dbReference>
<dbReference type="PROSITE" id="PS50067">
    <property type="entry name" value="KINESIN_MOTOR_2"/>
    <property type="match status" value="1"/>
</dbReference>
<evidence type="ECO:0000259" key="14">
    <source>
        <dbReference type="PROSITE" id="PS50067"/>
    </source>
</evidence>
<keyword evidence="2" id="KW-0963">Cytoplasm</keyword>
<keyword evidence="4 10" id="KW-0547">Nucleotide-binding</keyword>
<evidence type="ECO:0000256" key="6">
    <source>
        <dbReference type="ARBA" id="ARBA00023054"/>
    </source>
</evidence>
<dbReference type="Proteomes" id="UP001558652">
    <property type="component" value="Unassembled WGS sequence"/>
</dbReference>
<evidence type="ECO:0000313" key="15">
    <source>
        <dbReference type="EMBL" id="KAL1130990.1"/>
    </source>
</evidence>